<evidence type="ECO:0000256" key="1">
    <source>
        <dbReference type="SAM" id="MobiDB-lite"/>
    </source>
</evidence>
<accession>A0A0D2TI13</accession>
<gene>
    <name evidence="2" type="ORF">B456_009G177400</name>
</gene>
<dbReference type="AlphaFoldDB" id="A0A0D2TI13"/>
<sequence length="132" mass="15563">MLTYLKMPMALCARRSCLFLSYRIHQIVWKSSLKHEPGKKIMEDRSGSSYKLSAGKPASELETLQKQHEERTVKIQELKKRIETVKLRLEQKKKKETPGENKEAFHDLILKYNSLRDEYIALSRDKSRDLNK</sequence>
<feature type="region of interest" description="Disordered" evidence="1">
    <location>
        <begin position="39"/>
        <end position="67"/>
    </location>
</feature>
<keyword evidence="3" id="KW-1185">Reference proteome</keyword>
<reference evidence="2 3" key="1">
    <citation type="journal article" date="2012" name="Nature">
        <title>Repeated polyploidization of Gossypium genomes and the evolution of spinnable cotton fibres.</title>
        <authorList>
            <person name="Paterson A.H."/>
            <person name="Wendel J.F."/>
            <person name="Gundlach H."/>
            <person name="Guo H."/>
            <person name="Jenkins J."/>
            <person name="Jin D."/>
            <person name="Llewellyn D."/>
            <person name="Showmaker K.C."/>
            <person name="Shu S."/>
            <person name="Udall J."/>
            <person name="Yoo M.J."/>
            <person name="Byers R."/>
            <person name="Chen W."/>
            <person name="Doron-Faigenboim A."/>
            <person name="Duke M.V."/>
            <person name="Gong L."/>
            <person name="Grimwood J."/>
            <person name="Grover C."/>
            <person name="Grupp K."/>
            <person name="Hu G."/>
            <person name="Lee T.H."/>
            <person name="Li J."/>
            <person name="Lin L."/>
            <person name="Liu T."/>
            <person name="Marler B.S."/>
            <person name="Page J.T."/>
            <person name="Roberts A.W."/>
            <person name="Romanel E."/>
            <person name="Sanders W.S."/>
            <person name="Szadkowski E."/>
            <person name="Tan X."/>
            <person name="Tang H."/>
            <person name="Xu C."/>
            <person name="Wang J."/>
            <person name="Wang Z."/>
            <person name="Zhang D."/>
            <person name="Zhang L."/>
            <person name="Ashrafi H."/>
            <person name="Bedon F."/>
            <person name="Bowers J.E."/>
            <person name="Brubaker C.L."/>
            <person name="Chee P.W."/>
            <person name="Das S."/>
            <person name="Gingle A.R."/>
            <person name="Haigler C.H."/>
            <person name="Harker D."/>
            <person name="Hoffmann L.V."/>
            <person name="Hovav R."/>
            <person name="Jones D.C."/>
            <person name="Lemke C."/>
            <person name="Mansoor S."/>
            <person name="ur Rahman M."/>
            <person name="Rainville L.N."/>
            <person name="Rambani A."/>
            <person name="Reddy U.K."/>
            <person name="Rong J.K."/>
            <person name="Saranga Y."/>
            <person name="Scheffler B.E."/>
            <person name="Scheffler J.A."/>
            <person name="Stelly D.M."/>
            <person name="Triplett B.A."/>
            <person name="Van Deynze A."/>
            <person name="Vaslin M.F."/>
            <person name="Waghmare V.N."/>
            <person name="Walford S.A."/>
            <person name="Wright R.J."/>
            <person name="Zaki E.A."/>
            <person name="Zhang T."/>
            <person name="Dennis E.S."/>
            <person name="Mayer K.F."/>
            <person name="Peterson D.G."/>
            <person name="Rokhsar D.S."/>
            <person name="Wang X."/>
            <person name="Schmutz J."/>
        </authorList>
    </citation>
    <scope>NUCLEOTIDE SEQUENCE [LARGE SCALE GENOMIC DNA]</scope>
</reference>
<evidence type="ECO:0000313" key="3">
    <source>
        <dbReference type="Proteomes" id="UP000032304"/>
    </source>
</evidence>
<evidence type="ECO:0000313" key="2">
    <source>
        <dbReference type="EMBL" id="KJB56329.1"/>
    </source>
</evidence>
<organism evidence="2 3">
    <name type="scientific">Gossypium raimondii</name>
    <name type="common">Peruvian cotton</name>
    <name type="synonym">Gossypium klotzschianum subsp. raimondii</name>
    <dbReference type="NCBI Taxonomy" id="29730"/>
    <lineage>
        <taxon>Eukaryota</taxon>
        <taxon>Viridiplantae</taxon>
        <taxon>Streptophyta</taxon>
        <taxon>Embryophyta</taxon>
        <taxon>Tracheophyta</taxon>
        <taxon>Spermatophyta</taxon>
        <taxon>Magnoliopsida</taxon>
        <taxon>eudicotyledons</taxon>
        <taxon>Gunneridae</taxon>
        <taxon>Pentapetalae</taxon>
        <taxon>rosids</taxon>
        <taxon>malvids</taxon>
        <taxon>Malvales</taxon>
        <taxon>Malvaceae</taxon>
        <taxon>Malvoideae</taxon>
        <taxon>Gossypium</taxon>
    </lineage>
</organism>
<dbReference type="Gramene" id="KJB56329">
    <property type="protein sequence ID" value="KJB56329"/>
    <property type="gene ID" value="B456_009G177400"/>
</dbReference>
<dbReference type="EMBL" id="CM001748">
    <property type="protein sequence ID" value="KJB56329.1"/>
    <property type="molecule type" value="Genomic_DNA"/>
</dbReference>
<dbReference type="Proteomes" id="UP000032304">
    <property type="component" value="Chromosome 9"/>
</dbReference>
<name>A0A0D2TI13_GOSRA</name>
<proteinExistence type="predicted"/>
<protein>
    <submittedName>
        <fullName evidence="2">Uncharacterized protein</fullName>
    </submittedName>
</protein>